<evidence type="ECO:0000313" key="2">
    <source>
        <dbReference type="EMBL" id="CAI2386082.1"/>
    </source>
</evidence>
<evidence type="ECO:0000256" key="1">
    <source>
        <dbReference type="SAM" id="MobiDB-lite"/>
    </source>
</evidence>
<comment type="caution">
    <text evidence="2">The sequence shown here is derived from an EMBL/GenBank/DDBJ whole genome shotgun (WGS) entry which is preliminary data.</text>
</comment>
<gene>
    <name evidence="2" type="ORF">ECRASSUSDP1_LOCUS27684</name>
</gene>
<feature type="region of interest" description="Disordered" evidence="1">
    <location>
        <begin position="599"/>
        <end position="620"/>
    </location>
</feature>
<feature type="region of interest" description="Disordered" evidence="1">
    <location>
        <begin position="635"/>
        <end position="658"/>
    </location>
</feature>
<name>A0AAD1Y7M4_EUPCR</name>
<evidence type="ECO:0000313" key="3">
    <source>
        <dbReference type="Proteomes" id="UP001295684"/>
    </source>
</evidence>
<reference evidence="2" key="1">
    <citation type="submission" date="2023-07" db="EMBL/GenBank/DDBJ databases">
        <authorList>
            <consortium name="AG Swart"/>
            <person name="Singh M."/>
            <person name="Singh A."/>
            <person name="Seah K."/>
            <person name="Emmerich C."/>
        </authorList>
    </citation>
    <scope>NUCLEOTIDE SEQUENCE</scope>
    <source>
        <strain evidence="2">DP1</strain>
    </source>
</reference>
<accession>A0AAD1Y7M4</accession>
<protein>
    <submittedName>
        <fullName evidence="2">Uncharacterized protein</fullName>
    </submittedName>
</protein>
<sequence length="658" mass="78147">MNKEILLELALAYGNYFKAVLTFPKISSQFRDTWKANDQYLQNRFCIFSKRKKLYIKEATEETVRYLLKHTRYKHLDVQIETRPQTLERFYIILSLFCAKQGFRVTKISCNFLFEFEDVQVYNKICDVLKFHHYPMSCLKLYIPKPDHEEKFEYIDSYKMQVGDSLPFAKIVGTLRVIVTHCINTDLRYLKDLKVENLEIIFLKENCVAGIEYPDRSTDFAFNIKHIMYNYPSLIYGKIHSRKSQKEKLLKYFIGLKSFSTSYRKISKISPQALHQIHGLNIWDDIKYDKRAYTTFKNAEIFYFLFGECIKIQAEVLKFYEDYQYPSVKVSENFLRVSFLDISHKDSLRIKNCRRANLTPHELKQLDEIAPKKTTRRSQFLYIRIRGIQSITFCNKNPKMFRCLGLIRLNENTNLRYKFTEADPFRLRLAFRRLDRSNEYNSKEQFIFQLQTLMEAKPRRFFIHIDKSPELIIAIKTEPEFLNDIVGILTRNLSLEVLRVHYTYNLKMKPILVARKSNLPTFIERIKEALSTAQFPEELYTELKDSRDYQWDDNIKDYVPMNYTREIILLEAQIFQNNKISDFVHPKLPEIEDEKADYIGTSGEKTEAPSSSGSEEENIYITRDSHCRRIGIIDRDDSSLGEEGTENSPKEFFLQFND</sequence>
<keyword evidence="3" id="KW-1185">Reference proteome</keyword>
<proteinExistence type="predicted"/>
<dbReference type="EMBL" id="CAMPGE010028568">
    <property type="protein sequence ID" value="CAI2386082.1"/>
    <property type="molecule type" value="Genomic_DNA"/>
</dbReference>
<dbReference type="Proteomes" id="UP001295684">
    <property type="component" value="Unassembled WGS sequence"/>
</dbReference>
<organism evidence="2 3">
    <name type="scientific">Euplotes crassus</name>
    <dbReference type="NCBI Taxonomy" id="5936"/>
    <lineage>
        <taxon>Eukaryota</taxon>
        <taxon>Sar</taxon>
        <taxon>Alveolata</taxon>
        <taxon>Ciliophora</taxon>
        <taxon>Intramacronucleata</taxon>
        <taxon>Spirotrichea</taxon>
        <taxon>Hypotrichia</taxon>
        <taxon>Euplotida</taxon>
        <taxon>Euplotidae</taxon>
        <taxon>Moneuplotes</taxon>
    </lineage>
</organism>
<dbReference type="AlphaFoldDB" id="A0AAD1Y7M4"/>